<dbReference type="SUPFAM" id="SSF51735">
    <property type="entry name" value="NAD(P)-binding Rossmann-fold domains"/>
    <property type="match status" value="1"/>
</dbReference>
<keyword evidence="10" id="KW-0456">Lyase</keyword>
<dbReference type="InterPro" id="IPR036291">
    <property type="entry name" value="NAD(P)-bd_dom_sf"/>
</dbReference>
<dbReference type="Pfam" id="PF00725">
    <property type="entry name" value="3HCDH"/>
    <property type="match status" value="1"/>
</dbReference>
<dbReference type="PANTHER" id="PTHR23309:SF51">
    <property type="entry name" value="3-HYDROXYACYL-COA DEHYDROGENASE-RELATED"/>
    <property type="match status" value="1"/>
</dbReference>
<dbReference type="GO" id="GO:0006635">
    <property type="term" value="P:fatty acid beta-oxidation"/>
    <property type="evidence" value="ECO:0007669"/>
    <property type="project" value="UniProtKB-UniPathway"/>
</dbReference>
<dbReference type="EMBL" id="JAAGOH010000008">
    <property type="protein sequence ID" value="NDY91236.1"/>
    <property type="molecule type" value="Genomic_DNA"/>
</dbReference>
<evidence type="ECO:0000313" key="15">
    <source>
        <dbReference type="EMBL" id="NDY91236.1"/>
    </source>
</evidence>
<evidence type="ECO:0000256" key="6">
    <source>
        <dbReference type="ARBA" id="ARBA00023027"/>
    </source>
</evidence>
<keyword evidence="5" id="KW-0560">Oxidoreductase</keyword>
<keyword evidence="4" id="KW-0442">Lipid degradation</keyword>
<keyword evidence="7" id="KW-0443">Lipid metabolism</keyword>
<comment type="caution">
    <text evidence="15">The sequence shown here is derived from an EMBL/GenBank/DDBJ whole genome shotgun (WGS) entry which is preliminary data.</text>
</comment>
<dbReference type="Gene3D" id="3.40.50.720">
    <property type="entry name" value="NAD(P)-binding Rossmann-like Domain"/>
    <property type="match status" value="1"/>
</dbReference>
<dbReference type="RefSeq" id="WP_163457091.1">
    <property type="nucleotide sequence ID" value="NZ_JAAGOH010000008.1"/>
</dbReference>
<evidence type="ECO:0000313" key="16">
    <source>
        <dbReference type="Proteomes" id="UP000484255"/>
    </source>
</evidence>
<evidence type="ECO:0000256" key="11">
    <source>
        <dbReference type="ARBA" id="ARBA00023268"/>
    </source>
</evidence>
<evidence type="ECO:0000256" key="8">
    <source>
        <dbReference type="ARBA" id="ARBA00023140"/>
    </source>
</evidence>
<dbReference type="InterPro" id="IPR006108">
    <property type="entry name" value="3HC_DH_C"/>
</dbReference>
<comment type="pathway">
    <text evidence="2">Lipid metabolism; fatty acid beta-oxidation.</text>
</comment>
<dbReference type="InterPro" id="IPR006176">
    <property type="entry name" value="3-OHacyl-CoA_DH_NAD-bd"/>
</dbReference>
<dbReference type="UniPathway" id="UPA00659"/>
<dbReference type="GO" id="GO:0070403">
    <property type="term" value="F:NAD+ binding"/>
    <property type="evidence" value="ECO:0007669"/>
    <property type="project" value="InterPro"/>
</dbReference>
<dbReference type="GO" id="GO:0004300">
    <property type="term" value="F:enoyl-CoA hydratase activity"/>
    <property type="evidence" value="ECO:0007669"/>
    <property type="project" value="UniProtKB-ARBA"/>
</dbReference>
<evidence type="ECO:0000256" key="12">
    <source>
        <dbReference type="ARBA" id="ARBA00049556"/>
    </source>
</evidence>
<comment type="subcellular location">
    <subcellularLocation>
        <location evidence="1">Peroxisome</location>
    </subcellularLocation>
</comment>
<keyword evidence="16" id="KW-1185">Reference proteome</keyword>
<keyword evidence="8" id="KW-0576">Peroxisome</keyword>
<dbReference type="Gene3D" id="3.90.226.10">
    <property type="entry name" value="2-enoyl-CoA Hydratase, Chain A, domain 1"/>
    <property type="match status" value="1"/>
</dbReference>
<comment type="catalytic activity">
    <reaction evidence="12">
        <text>a (3S)-3-hydroxyacyl-CoA + NAD(+) = a 3-oxoacyl-CoA + NADH + H(+)</text>
        <dbReference type="Rhea" id="RHEA:22432"/>
        <dbReference type="ChEBI" id="CHEBI:15378"/>
        <dbReference type="ChEBI" id="CHEBI:57318"/>
        <dbReference type="ChEBI" id="CHEBI:57540"/>
        <dbReference type="ChEBI" id="CHEBI:57945"/>
        <dbReference type="ChEBI" id="CHEBI:90726"/>
        <dbReference type="EC" id="1.1.1.35"/>
    </reaction>
</comment>
<dbReference type="SUPFAM" id="SSF48179">
    <property type="entry name" value="6-phosphogluconate dehydrogenase C-terminal domain-like"/>
    <property type="match status" value="2"/>
</dbReference>
<dbReference type="Pfam" id="PF00378">
    <property type="entry name" value="ECH_1"/>
    <property type="match status" value="1"/>
</dbReference>
<feature type="domain" description="3-hydroxyacyl-CoA dehydrogenase NAD binding" evidence="14">
    <location>
        <begin position="304"/>
        <end position="479"/>
    </location>
</feature>
<evidence type="ECO:0000256" key="2">
    <source>
        <dbReference type="ARBA" id="ARBA00005005"/>
    </source>
</evidence>
<dbReference type="SUPFAM" id="SSF52096">
    <property type="entry name" value="ClpP/crotonase"/>
    <property type="match status" value="1"/>
</dbReference>
<dbReference type="InterPro" id="IPR001753">
    <property type="entry name" value="Enoyl-CoA_hydra/iso"/>
</dbReference>
<gene>
    <name evidence="15" type="ORF">G3A44_08535</name>
</gene>
<dbReference type="InterPro" id="IPR029045">
    <property type="entry name" value="ClpP/crotonase-like_dom_sf"/>
</dbReference>
<keyword evidence="6" id="KW-0520">NAD</keyword>
<evidence type="ECO:0000256" key="3">
    <source>
        <dbReference type="ARBA" id="ARBA00022832"/>
    </source>
</evidence>
<proteinExistence type="predicted"/>
<evidence type="ECO:0000256" key="1">
    <source>
        <dbReference type="ARBA" id="ARBA00004275"/>
    </source>
</evidence>
<accession>A0A7C9PGE2</accession>
<organism evidence="15 16">
    <name type="scientific">Ideonella livida</name>
    <dbReference type="NCBI Taxonomy" id="2707176"/>
    <lineage>
        <taxon>Bacteria</taxon>
        <taxon>Pseudomonadati</taxon>
        <taxon>Pseudomonadota</taxon>
        <taxon>Betaproteobacteria</taxon>
        <taxon>Burkholderiales</taxon>
        <taxon>Sphaerotilaceae</taxon>
        <taxon>Ideonella</taxon>
    </lineage>
</organism>
<dbReference type="GO" id="GO:0003857">
    <property type="term" value="F:(3S)-3-hydroxyacyl-CoA dehydrogenase (NAD+) activity"/>
    <property type="evidence" value="ECO:0007669"/>
    <property type="project" value="UniProtKB-EC"/>
</dbReference>
<evidence type="ECO:0000256" key="5">
    <source>
        <dbReference type="ARBA" id="ARBA00023002"/>
    </source>
</evidence>
<dbReference type="Gene3D" id="1.10.1040.50">
    <property type="match status" value="1"/>
</dbReference>
<dbReference type="PANTHER" id="PTHR23309">
    <property type="entry name" value="3-HYDROXYACYL-COA DEHYROGENASE"/>
    <property type="match status" value="1"/>
</dbReference>
<name>A0A7C9PGE2_9BURK</name>
<dbReference type="Proteomes" id="UP000484255">
    <property type="component" value="Unassembled WGS sequence"/>
</dbReference>
<evidence type="ECO:0000256" key="4">
    <source>
        <dbReference type="ARBA" id="ARBA00022963"/>
    </source>
</evidence>
<sequence>MPQTLVLLDAPNAQGVAVLRLNSPPLNTLGLPLRVALADALDAAAADPAIRALVLTGAHAKAFCGGGEIGEFGQPAMTWAPTPPDLCNRLEHFAKPVVAALQGLALGGGLELALACHGRVAEGACTVGLPEIHLGLLPGAGGTQRLPRLVAADLALNLILQGKTQPARALAESGLFNTVTEGDPLPAATTLAAQLADALAAGQPLPRTGARRPALANAAGFFAAARGAAQGRPANAAALKVIDLVEAAVTQPLAKGLAQEAEAFVQLVHGEASAGLRHAFFAEKAVAKLPGLDPATPTRPVERTAVVGAGTMGCGIAICLLQAGLSVTVLEQTPEALARGLANIRAHFDGAVAKGRLKPEQAAAHLARLHGTTADADLADADLLIEAVFEDWAVKEAVFRRLDAVAKPGALLASNTSTLDLNRVAAFTQRPQDVLGLHFFSPAQLMPLLEIIECQHTAPDALATALALAKRIGKVGVVSRVCDGFIGNRMLEPYLRQAGFLLDEGATPAQVDGAMERWGMAMGPFRMSDLAGHDVGAFIRRRRQAEHPDLTFSRTADLVFEAGRLGQKNGKGWYDHVPGEKRPRPSAEVQQLIEAESTRLGLTRRAIADDEIVERLLLALVNEGAKLLAEGIARRGADIDVVYLHGYGFARWRGGPMWQAERLGLPGVLQAMRRHARGPAYQNATAFWTPAPLLVQLAESGAPLTAYTPS</sequence>
<protein>
    <submittedName>
        <fullName evidence="15">3-hydroxyacyl-CoA dehydrogenase</fullName>
    </submittedName>
</protein>
<evidence type="ECO:0000256" key="9">
    <source>
        <dbReference type="ARBA" id="ARBA00023235"/>
    </source>
</evidence>
<evidence type="ECO:0000256" key="7">
    <source>
        <dbReference type="ARBA" id="ARBA00023098"/>
    </source>
</evidence>
<keyword evidence="3" id="KW-0276">Fatty acid metabolism</keyword>
<keyword evidence="9" id="KW-0413">Isomerase</keyword>
<reference evidence="15 16" key="1">
    <citation type="submission" date="2020-02" db="EMBL/GenBank/DDBJ databases">
        <title>Ideonella bacterium strain TBM-1.</title>
        <authorList>
            <person name="Chen W.-M."/>
        </authorList>
    </citation>
    <scope>NUCLEOTIDE SEQUENCE [LARGE SCALE GENOMIC DNA]</scope>
    <source>
        <strain evidence="15 16">TBM-1</strain>
    </source>
</reference>
<dbReference type="Pfam" id="PF02737">
    <property type="entry name" value="3HCDH_N"/>
    <property type="match status" value="1"/>
</dbReference>
<dbReference type="CDD" id="cd06558">
    <property type="entry name" value="crotonase-like"/>
    <property type="match status" value="1"/>
</dbReference>
<dbReference type="GO" id="GO:0016853">
    <property type="term" value="F:isomerase activity"/>
    <property type="evidence" value="ECO:0007669"/>
    <property type="project" value="UniProtKB-KW"/>
</dbReference>
<feature type="domain" description="3-hydroxyacyl-CoA dehydrogenase C-terminal" evidence="13">
    <location>
        <begin position="484"/>
        <end position="575"/>
    </location>
</feature>
<evidence type="ECO:0000256" key="10">
    <source>
        <dbReference type="ARBA" id="ARBA00023239"/>
    </source>
</evidence>
<keyword evidence="11" id="KW-0511">Multifunctional enzyme</keyword>
<dbReference type="FunFam" id="3.40.50.720:FF:000009">
    <property type="entry name" value="Fatty oxidation complex, alpha subunit"/>
    <property type="match status" value="1"/>
</dbReference>
<evidence type="ECO:0000259" key="14">
    <source>
        <dbReference type="Pfam" id="PF02737"/>
    </source>
</evidence>
<dbReference type="FunFam" id="1.10.1040.50:FF:000006">
    <property type="entry name" value="Peroxisomal bifunctional enzyme"/>
    <property type="match status" value="1"/>
</dbReference>
<evidence type="ECO:0000259" key="13">
    <source>
        <dbReference type="Pfam" id="PF00725"/>
    </source>
</evidence>
<dbReference type="InterPro" id="IPR008927">
    <property type="entry name" value="6-PGluconate_DH-like_C_sf"/>
</dbReference>
<dbReference type="AlphaFoldDB" id="A0A7C9PGE2"/>